<evidence type="ECO:0000259" key="1">
    <source>
        <dbReference type="Pfam" id="PF14213"/>
    </source>
</evidence>
<keyword evidence="3" id="KW-1185">Reference proteome</keyword>
<evidence type="ECO:0000313" key="2">
    <source>
        <dbReference type="EMBL" id="MBM0748531.1"/>
    </source>
</evidence>
<protein>
    <submittedName>
        <fullName evidence="2">STAS-like domain-containing protein</fullName>
    </submittedName>
</protein>
<name>A0ABS1Z8X8_9GAMM</name>
<comment type="caution">
    <text evidence="2">The sequence shown here is derived from an EMBL/GenBank/DDBJ whole genome shotgun (WGS) entry which is preliminary data.</text>
</comment>
<dbReference type="EMBL" id="JAFCXS010000011">
    <property type="protein sequence ID" value="MBM0748531.1"/>
    <property type="molecule type" value="Genomic_DNA"/>
</dbReference>
<dbReference type="Pfam" id="PF14213">
    <property type="entry name" value="DUF4325"/>
    <property type="match status" value="1"/>
</dbReference>
<evidence type="ECO:0000313" key="3">
    <source>
        <dbReference type="Proteomes" id="UP000809137"/>
    </source>
</evidence>
<proteinExistence type="predicted"/>
<feature type="domain" description="DUF4325" evidence="1">
    <location>
        <begin position="27"/>
        <end position="88"/>
    </location>
</feature>
<sequence>MSIKMISIIKDFSKSPYGRYPSDGDWNGQAFRTKILTPALRNSDKVVVDLTGYNRYGRSFIDEAFGGLIREDGFTKEELDSKLEYNHNDLKSFELLITERIEKADYDTRNSK</sequence>
<accession>A0ABS1Z8X8</accession>
<dbReference type="InterPro" id="IPR025474">
    <property type="entry name" value="DUF4325"/>
</dbReference>
<reference evidence="2 3" key="1">
    <citation type="submission" date="2021-01" db="EMBL/GenBank/DDBJ databases">
        <title>Complete genome sequence of Pantoea eucrina OB49, a heavy metal tolerant bacterium with PGPR potential isolated from wheat in Algeria.</title>
        <authorList>
            <person name="Lekired A."/>
            <person name="Ouzari I.H."/>
        </authorList>
    </citation>
    <scope>NUCLEOTIDE SEQUENCE [LARGE SCALE GENOMIC DNA]</scope>
    <source>
        <strain evidence="2 3">OB49</strain>
    </source>
</reference>
<gene>
    <name evidence="2" type="ORF">JJB79_14105</name>
</gene>
<dbReference type="Proteomes" id="UP000809137">
    <property type="component" value="Unassembled WGS sequence"/>
</dbReference>
<organism evidence="2 3">
    <name type="scientific">Pantoea eucrina</name>
    <dbReference type="NCBI Taxonomy" id="472693"/>
    <lineage>
        <taxon>Bacteria</taxon>
        <taxon>Pseudomonadati</taxon>
        <taxon>Pseudomonadota</taxon>
        <taxon>Gammaproteobacteria</taxon>
        <taxon>Enterobacterales</taxon>
        <taxon>Erwiniaceae</taxon>
        <taxon>Pantoea</taxon>
    </lineage>
</organism>